<comment type="caution">
    <text evidence="1">The sequence shown here is derived from an EMBL/GenBank/DDBJ whole genome shotgun (WGS) entry which is preliminary data.</text>
</comment>
<dbReference type="OrthoDB" id="5459344at2"/>
<keyword evidence="2" id="KW-1185">Reference proteome</keyword>
<reference evidence="1 2" key="1">
    <citation type="submission" date="2019-03" db="EMBL/GenBank/DDBJ databases">
        <title>Genomic Encyclopedia of Type Strains, Phase IV (KMG-IV): sequencing the most valuable type-strain genomes for metagenomic binning, comparative biology and taxonomic classification.</title>
        <authorList>
            <person name="Goeker M."/>
        </authorList>
    </citation>
    <scope>NUCLEOTIDE SEQUENCE [LARGE SCALE GENOMIC DNA]</scope>
    <source>
        <strain evidence="1 2">DSM 5604</strain>
    </source>
</reference>
<dbReference type="Proteomes" id="UP000295729">
    <property type="component" value="Unassembled WGS sequence"/>
</dbReference>
<dbReference type="CDD" id="cd07178">
    <property type="entry name" value="terB_like_YebE"/>
    <property type="match status" value="1"/>
</dbReference>
<dbReference type="InterPro" id="IPR007486">
    <property type="entry name" value="YebE"/>
</dbReference>
<evidence type="ECO:0000313" key="2">
    <source>
        <dbReference type="Proteomes" id="UP000295729"/>
    </source>
</evidence>
<dbReference type="Pfam" id="PF04391">
    <property type="entry name" value="DUF533"/>
    <property type="match status" value="1"/>
</dbReference>
<organism evidence="1 2">
    <name type="scientific">Marinomonas communis</name>
    <dbReference type="NCBI Taxonomy" id="28254"/>
    <lineage>
        <taxon>Bacteria</taxon>
        <taxon>Pseudomonadati</taxon>
        <taxon>Pseudomonadota</taxon>
        <taxon>Gammaproteobacteria</taxon>
        <taxon>Oceanospirillales</taxon>
        <taxon>Oceanospirillaceae</taxon>
        <taxon>Marinomonas</taxon>
    </lineage>
</organism>
<sequence>MNLSKLLNQALSSSALKQVTQKVGSSSSSLGGSDTLKKMGMGAVGGSLLTSLLKSGKGSTLLKVGGAAAVGALAYKVYNDYQKEKAQPQQTEVFHETDQQHPTIILKAMIAAAKADGHIDATEMAHIHEALAQANIGAHEQAFLEGEINKPLDPTEIAALATTPALASEIYLASLLVVDEQNAMEAMYLNELARQLKLDTEMQKRLVLASGE</sequence>
<dbReference type="EMBL" id="SNZA01000002">
    <property type="protein sequence ID" value="TDR14027.1"/>
    <property type="molecule type" value="Genomic_DNA"/>
</dbReference>
<dbReference type="InterPro" id="IPR029024">
    <property type="entry name" value="TerB-like"/>
</dbReference>
<dbReference type="SUPFAM" id="SSF158682">
    <property type="entry name" value="TerB-like"/>
    <property type="match status" value="1"/>
</dbReference>
<gene>
    <name evidence="1" type="ORF">C8D85_1560</name>
</gene>
<dbReference type="AlphaFoldDB" id="A0A4R6XAA7"/>
<dbReference type="RefSeq" id="WP_133561330.1">
    <property type="nucleotide sequence ID" value="NZ_SNZA01000002.1"/>
</dbReference>
<name>A0A4R6XAA7_9GAMM</name>
<protein>
    <submittedName>
        <fullName evidence="1">Uncharacterized membrane protein YebE (DUF533 family)</fullName>
    </submittedName>
</protein>
<proteinExistence type="predicted"/>
<accession>A0A4R6XAA7</accession>
<evidence type="ECO:0000313" key="1">
    <source>
        <dbReference type="EMBL" id="TDR14027.1"/>
    </source>
</evidence>